<keyword evidence="4" id="KW-0788">Thiol protease</keyword>
<keyword evidence="8" id="KW-1185">Reference proteome</keyword>
<evidence type="ECO:0000256" key="5">
    <source>
        <dbReference type="SAM" id="Phobius"/>
    </source>
</evidence>
<feature type="transmembrane region" description="Helical" evidence="5">
    <location>
        <begin position="19"/>
        <end position="38"/>
    </location>
</feature>
<dbReference type="Gene3D" id="3.90.1720.10">
    <property type="entry name" value="endopeptidase domain like (from Nostoc punctiforme)"/>
    <property type="match status" value="1"/>
</dbReference>
<dbReference type="PANTHER" id="PTHR47359:SF3">
    <property type="entry name" value="NLP_P60 DOMAIN-CONTAINING PROTEIN-RELATED"/>
    <property type="match status" value="1"/>
</dbReference>
<keyword evidence="2" id="KW-0645">Protease</keyword>
<keyword evidence="5" id="KW-0472">Membrane</keyword>
<keyword evidence="3" id="KW-0378">Hydrolase</keyword>
<proteinExistence type="inferred from homology"/>
<name>A0A8J3LVD3_9ACTN</name>
<evidence type="ECO:0000256" key="2">
    <source>
        <dbReference type="ARBA" id="ARBA00022670"/>
    </source>
</evidence>
<evidence type="ECO:0000256" key="4">
    <source>
        <dbReference type="ARBA" id="ARBA00022807"/>
    </source>
</evidence>
<evidence type="ECO:0000313" key="8">
    <source>
        <dbReference type="Proteomes" id="UP000653674"/>
    </source>
</evidence>
<dbReference type="AlphaFoldDB" id="A0A8J3LVD3"/>
<protein>
    <recommendedName>
        <fullName evidence="6">NlpC/P60 domain-containing protein</fullName>
    </recommendedName>
</protein>
<dbReference type="Pfam" id="PF00877">
    <property type="entry name" value="NLPC_P60"/>
    <property type="match status" value="1"/>
</dbReference>
<reference evidence="7" key="1">
    <citation type="submission" date="2021-01" db="EMBL/GenBank/DDBJ databases">
        <title>Whole genome shotgun sequence of Planosporangium flavigriseum NBRC 105377.</title>
        <authorList>
            <person name="Komaki H."/>
            <person name="Tamura T."/>
        </authorList>
    </citation>
    <scope>NUCLEOTIDE SEQUENCE</scope>
    <source>
        <strain evidence="7">NBRC 105377</strain>
    </source>
</reference>
<keyword evidence="5" id="KW-1133">Transmembrane helix</keyword>
<evidence type="ECO:0000313" key="7">
    <source>
        <dbReference type="EMBL" id="GIG73960.1"/>
    </source>
</evidence>
<evidence type="ECO:0000256" key="3">
    <source>
        <dbReference type="ARBA" id="ARBA00022801"/>
    </source>
</evidence>
<dbReference type="GO" id="GO:0008234">
    <property type="term" value="F:cysteine-type peptidase activity"/>
    <property type="evidence" value="ECO:0007669"/>
    <property type="project" value="UniProtKB-KW"/>
</dbReference>
<evidence type="ECO:0000259" key="6">
    <source>
        <dbReference type="PROSITE" id="PS51935"/>
    </source>
</evidence>
<dbReference type="PROSITE" id="PS51935">
    <property type="entry name" value="NLPC_P60"/>
    <property type="match status" value="1"/>
</dbReference>
<organism evidence="7 8">
    <name type="scientific">Planosporangium flavigriseum</name>
    <dbReference type="NCBI Taxonomy" id="373681"/>
    <lineage>
        <taxon>Bacteria</taxon>
        <taxon>Bacillati</taxon>
        <taxon>Actinomycetota</taxon>
        <taxon>Actinomycetes</taxon>
        <taxon>Micromonosporales</taxon>
        <taxon>Micromonosporaceae</taxon>
        <taxon>Planosporangium</taxon>
    </lineage>
</organism>
<dbReference type="SUPFAM" id="SSF54001">
    <property type="entry name" value="Cysteine proteinases"/>
    <property type="match status" value="1"/>
</dbReference>
<comment type="caution">
    <text evidence="7">The sequence shown here is derived from an EMBL/GenBank/DDBJ whole genome shotgun (WGS) entry which is preliminary data.</text>
</comment>
<evidence type="ECO:0000256" key="1">
    <source>
        <dbReference type="ARBA" id="ARBA00007074"/>
    </source>
</evidence>
<dbReference type="InterPro" id="IPR000064">
    <property type="entry name" value="NLP_P60_dom"/>
</dbReference>
<gene>
    <name evidence="7" type="ORF">Pfl04_23640</name>
</gene>
<dbReference type="PANTHER" id="PTHR47359">
    <property type="entry name" value="PEPTIDOGLYCAN DL-ENDOPEPTIDASE CWLO"/>
    <property type="match status" value="1"/>
</dbReference>
<dbReference type="EMBL" id="BONU01000013">
    <property type="protein sequence ID" value="GIG73960.1"/>
    <property type="molecule type" value="Genomic_DNA"/>
</dbReference>
<keyword evidence="5" id="KW-0812">Transmembrane</keyword>
<comment type="similarity">
    <text evidence="1">Belongs to the peptidase C40 family.</text>
</comment>
<feature type="domain" description="NlpC/P60" evidence="6">
    <location>
        <begin position="126"/>
        <end position="241"/>
    </location>
</feature>
<dbReference type="Proteomes" id="UP000653674">
    <property type="component" value="Unassembled WGS sequence"/>
</dbReference>
<dbReference type="GO" id="GO:0006508">
    <property type="term" value="P:proteolysis"/>
    <property type="evidence" value="ECO:0007669"/>
    <property type="project" value="UniProtKB-KW"/>
</dbReference>
<dbReference type="InterPro" id="IPR038765">
    <property type="entry name" value="Papain-like_cys_pep_sf"/>
</dbReference>
<sequence>MPVPAHHRAALTRAARSSIPLMVVFVLVAGAMIPGAAVEQRPRVHRYAAFPAGPKPDPPASAAGGTAGMELNPLITTLSPSPSGSPVVSSVPAVPPIPPVSTIPTQTAPPATTVPALVPVAAPARPSPRDIAVAYALDQLGKPYVYGAAGPKAFDCSGLVMRAWEAAGVLLPHSTYAMAKLGSRVTRDQLLPGDLVFLYNYGHVQLYIGAGRTVEAPNTGAVVRTGPLPWQVNAYVRVSDA</sequence>
<accession>A0A8J3LVD3</accession>
<dbReference type="InterPro" id="IPR051794">
    <property type="entry name" value="PG_Endopeptidase_C40"/>
</dbReference>